<keyword evidence="2" id="KW-1185">Reference proteome</keyword>
<reference evidence="1 2" key="1">
    <citation type="journal article" date="2019" name="Commun. Biol.">
        <title>The bagworm genome reveals a unique fibroin gene that provides high tensile strength.</title>
        <authorList>
            <person name="Kono N."/>
            <person name="Nakamura H."/>
            <person name="Ohtoshi R."/>
            <person name="Tomita M."/>
            <person name="Numata K."/>
            <person name="Arakawa K."/>
        </authorList>
    </citation>
    <scope>NUCLEOTIDE SEQUENCE [LARGE SCALE GENOMIC DNA]</scope>
</reference>
<dbReference type="Proteomes" id="UP000299102">
    <property type="component" value="Unassembled WGS sequence"/>
</dbReference>
<evidence type="ECO:0000313" key="2">
    <source>
        <dbReference type="Proteomes" id="UP000299102"/>
    </source>
</evidence>
<sequence>MEHLWAEHPPYGLFDACGLKPMKFAVPRIWRESNDCYFCIVNVHRRWAGKNKKKTSENGFLAVWWANDGQQRFQAIKNFFISAELFVWRSEYNWDGCTKLAALYRWRIR</sequence>
<organism evidence="1 2">
    <name type="scientific">Eumeta variegata</name>
    <name type="common">Bagworm moth</name>
    <name type="synonym">Eumeta japonica</name>
    <dbReference type="NCBI Taxonomy" id="151549"/>
    <lineage>
        <taxon>Eukaryota</taxon>
        <taxon>Metazoa</taxon>
        <taxon>Ecdysozoa</taxon>
        <taxon>Arthropoda</taxon>
        <taxon>Hexapoda</taxon>
        <taxon>Insecta</taxon>
        <taxon>Pterygota</taxon>
        <taxon>Neoptera</taxon>
        <taxon>Endopterygota</taxon>
        <taxon>Lepidoptera</taxon>
        <taxon>Glossata</taxon>
        <taxon>Ditrysia</taxon>
        <taxon>Tineoidea</taxon>
        <taxon>Psychidae</taxon>
        <taxon>Oiketicinae</taxon>
        <taxon>Eumeta</taxon>
    </lineage>
</organism>
<protein>
    <submittedName>
        <fullName evidence="1">Uncharacterized protein</fullName>
    </submittedName>
</protein>
<comment type="caution">
    <text evidence="1">The sequence shown here is derived from an EMBL/GenBank/DDBJ whole genome shotgun (WGS) entry which is preliminary data.</text>
</comment>
<proteinExistence type="predicted"/>
<name>A0A4C1U8U8_EUMVA</name>
<accession>A0A4C1U8U8</accession>
<dbReference type="AlphaFoldDB" id="A0A4C1U8U8"/>
<dbReference type="EMBL" id="BGZK01000143">
    <property type="protein sequence ID" value="GBP22739.1"/>
    <property type="molecule type" value="Genomic_DNA"/>
</dbReference>
<evidence type="ECO:0000313" key="1">
    <source>
        <dbReference type="EMBL" id="GBP22739.1"/>
    </source>
</evidence>
<gene>
    <name evidence="1" type="ORF">EVAR_13529_1</name>
</gene>